<keyword evidence="7" id="KW-1185">Reference proteome</keyword>
<dbReference type="PROSITE" id="PS50931">
    <property type="entry name" value="HTH_LYSR"/>
    <property type="match status" value="1"/>
</dbReference>
<dbReference type="InterPro" id="IPR036390">
    <property type="entry name" value="WH_DNA-bd_sf"/>
</dbReference>
<dbReference type="InterPro" id="IPR005119">
    <property type="entry name" value="LysR_subst-bd"/>
</dbReference>
<dbReference type="CDD" id="cd08414">
    <property type="entry name" value="PBP2_LTTR_aromatics_like"/>
    <property type="match status" value="1"/>
</dbReference>
<keyword evidence="3" id="KW-0238">DNA-binding</keyword>
<dbReference type="PANTHER" id="PTHR30346:SF28">
    <property type="entry name" value="HTH-TYPE TRANSCRIPTIONAL REGULATOR CYNR"/>
    <property type="match status" value="1"/>
</dbReference>
<dbReference type="PANTHER" id="PTHR30346">
    <property type="entry name" value="TRANSCRIPTIONAL DUAL REGULATOR HCAR-RELATED"/>
    <property type="match status" value="1"/>
</dbReference>
<dbReference type="AlphaFoldDB" id="A0A158D8F5"/>
<dbReference type="EMBL" id="FCOA02000036">
    <property type="protein sequence ID" value="SAK90506.1"/>
    <property type="molecule type" value="Genomic_DNA"/>
</dbReference>
<evidence type="ECO:0000256" key="4">
    <source>
        <dbReference type="ARBA" id="ARBA00023163"/>
    </source>
</evidence>
<dbReference type="GO" id="GO:0003677">
    <property type="term" value="F:DNA binding"/>
    <property type="evidence" value="ECO:0007669"/>
    <property type="project" value="UniProtKB-KW"/>
</dbReference>
<comment type="similarity">
    <text evidence="1">Belongs to the LysR transcriptional regulatory family.</text>
</comment>
<dbReference type="Pfam" id="PF03466">
    <property type="entry name" value="LysR_substrate"/>
    <property type="match status" value="1"/>
</dbReference>
<evidence type="ECO:0000256" key="2">
    <source>
        <dbReference type="ARBA" id="ARBA00023015"/>
    </source>
</evidence>
<keyword evidence="4" id="KW-0804">Transcription</keyword>
<reference evidence="6" key="1">
    <citation type="submission" date="2016-01" db="EMBL/GenBank/DDBJ databases">
        <authorList>
            <person name="Peeters C."/>
        </authorList>
    </citation>
    <scope>NUCLEOTIDE SEQUENCE</scope>
    <source>
        <strain evidence="6">LMG 29322</strain>
    </source>
</reference>
<comment type="caution">
    <text evidence="6">The sequence shown here is derived from an EMBL/GenBank/DDBJ whole genome shotgun (WGS) entry which is preliminary data.</text>
</comment>
<dbReference type="FunFam" id="1.10.10.10:FF:000001">
    <property type="entry name" value="LysR family transcriptional regulator"/>
    <property type="match status" value="1"/>
</dbReference>
<proteinExistence type="inferred from homology"/>
<evidence type="ECO:0000256" key="3">
    <source>
        <dbReference type="ARBA" id="ARBA00023125"/>
    </source>
</evidence>
<dbReference type="STRING" id="1777140.AWB79_06580"/>
<dbReference type="InterPro" id="IPR000847">
    <property type="entry name" value="LysR_HTH_N"/>
</dbReference>
<dbReference type="Gene3D" id="3.40.190.10">
    <property type="entry name" value="Periplasmic binding protein-like II"/>
    <property type="match status" value="2"/>
</dbReference>
<sequence length="314" mass="34276">MLKASLFHVIGIESLNNYRNRKYKMSVELRHVRCFLSVARHLHFARAAEELGIAPPALTRQIQEAERLLGVRLFHRTKRSVALTAAGEAYMNEAVSALEHLARGAERAALAERGELGRIVIGYVGSAVYSGVLQATVRGFRERFRQVEIGIDEIVMRDAGALLMEGRIDIAYVRPPVPFPEGVETRAVHRDAFIVALPGDSPLAKSELIAPAQLRNQSFVVPEQEGGTLEVARRGRFTPRIVAQPGTLAAVLAHVSLGGDVAVVPRSLAHCVTVPGVEYREIAGKAVPSEVAMAFRRFERAAAVRAYLEFAASA</sequence>
<keyword evidence="2" id="KW-0805">Transcription regulation</keyword>
<dbReference type="Pfam" id="PF00126">
    <property type="entry name" value="HTH_1"/>
    <property type="match status" value="1"/>
</dbReference>
<protein>
    <submittedName>
        <fullName evidence="6">LysR family transcriptional regulator</fullName>
    </submittedName>
</protein>
<accession>A0A158D8F5</accession>
<evidence type="ECO:0000259" key="5">
    <source>
        <dbReference type="PROSITE" id="PS50931"/>
    </source>
</evidence>
<name>A0A158D8F5_9BURK</name>
<evidence type="ECO:0000256" key="1">
    <source>
        <dbReference type="ARBA" id="ARBA00009437"/>
    </source>
</evidence>
<dbReference type="SUPFAM" id="SSF53850">
    <property type="entry name" value="Periplasmic binding protein-like II"/>
    <property type="match status" value="1"/>
</dbReference>
<gene>
    <name evidence="6" type="ORF">AWB79_06580</name>
</gene>
<dbReference type="GO" id="GO:0032993">
    <property type="term" value="C:protein-DNA complex"/>
    <property type="evidence" value="ECO:0007669"/>
    <property type="project" value="TreeGrafter"/>
</dbReference>
<feature type="domain" description="HTH lysR-type" evidence="5">
    <location>
        <begin position="27"/>
        <end position="84"/>
    </location>
</feature>
<evidence type="ECO:0000313" key="7">
    <source>
        <dbReference type="Proteomes" id="UP000054851"/>
    </source>
</evidence>
<dbReference type="GO" id="GO:0003700">
    <property type="term" value="F:DNA-binding transcription factor activity"/>
    <property type="evidence" value="ECO:0007669"/>
    <property type="project" value="InterPro"/>
</dbReference>
<organism evidence="6 7">
    <name type="scientific">Caballeronia hypogeia</name>
    <dbReference type="NCBI Taxonomy" id="1777140"/>
    <lineage>
        <taxon>Bacteria</taxon>
        <taxon>Pseudomonadati</taxon>
        <taxon>Pseudomonadota</taxon>
        <taxon>Betaproteobacteria</taxon>
        <taxon>Burkholderiales</taxon>
        <taxon>Burkholderiaceae</taxon>
        <taxon>Caballeronia</taxon>
    </lineage>
</organism>
<dbReference type="Proteomes" id="UP000054851">
    <property type="component" value="Unassembled WGS sequence"/>
</dbReference>
<dbReference type="Gene3D" id="1.10.10.10">
    <property type="entry name" value="Winged helix-like DNA-binding domain superfamily/Winged helix DNA-binding domain"/>
    <property type="match status" value="1"/>
</dbReference>
<dbReference type="SUPFAM" id="SSF46785">
    <property type="entry name" value="Winged helix' DNA-binding domain"/>
    <property type="match status" value="1"/>
</dbReference>
<dbReference type="InterPro" id="IPR036388">
    <property type="entry name" value="WH-like_DNA-bd_sf"/>
</dbReference>
<evidence type="ECO:0000313" key="6">
    <source>
        <dbReference type="EMBL" id="SAK90506.1"/>
    </source>
</evidence>